<dbReference type="InParanoid" id="A0A1Q3AYY1"/>
<organism evidence="3 4">
    <name type="scientific">Cephalotus follicularis</name>
    <name type="common">Albany pitcher plant</name>
    <dbReference type="NCBI Taxonomy" id="3775"/>
    <lineage>
        <taxon>Eukaryota</taxon>
        <taxon>Viridiplantae</taxon>
        <taxon>Streptophyta</taxon>
        <taxon>Embryophyta</taxon>
        <taxon>Tracheophyta</taxon>
        <taxon>Spermatophyta</taxon>
        <taxon>Magnoliopsida</taxon>
        <taxon>eudicotyledons</taxon>
        <taxon>Gunneridae</taxon>
        <taxon>Pentapetalae</taxon>
        <taxon>rosids</taxon>
        <taxon>fabids</taxon>
        <taxon>Oxalidales</taxon>
        <taxon>Cephalotaceae</taxon>
        <taxon>Cephalotus</taxon>
    </lineage>
</organism>
<gene>
    <name evidence="3" type="ORF">CFOL_v3_04436</name>
</gene>
<evidence type="ECO:0000256" key="1">
    <source>
        <dbReference type="SAM" id="MobiDB-lite"/>
    </source>
</evidence>
<keyword evidence="2" id="KW-1133">Transmembrane helix</keyword>
<feature type="non-terminal residue" evidence="3">
    <location>
        <position position="232"/>
    </location>
</feature>
<evidence type="ECO:0000256" key="2">
    <source>
        <dbReference type="SAM" id="Phobius"/>
    </source>
</evidence>
<feature type="non-terminal residue" evidence="3">
    <location>
        <position position="1"/>
    </location>
</feature>
<protein>
    <submittedName>
        <fullName evidence="3">Uncharacterized protein</fullName>
    </submittedName>
</protein>
<sequence>KNEMRERRTVNAVRSGIIVIGSLGFGYLTLQFGFKPFLQKAQQQEALTQDQTKSTSTTHDSSSYPKEPANGFLNFDSGMEEKCKDSNEENWMGNCDRRRGMAIVQVLCCVVYATYLLLVYYHRHDDQSETSSNDKKRKASACEGELKRTMEAINDVAKAIREGNAIVEGVPQIYSEEEVFAELVNLGVEEHLGYKAYIFHVEDAARVRALFDYPVEGRTDFLIQMLCGLEDP</sequence>
<proteinExistence type="predicted"/>
<keyword evidence="2" id="KW-0812">Transmembrane</keyword>
<feature type="compositionally biased region" description="Low complexity" evidence="1">
    <location>
        <begin position="48"/>
        <end position="63"/>
    </location>
</feature>
<evidence type="ECO:0000313" key="4">
    <source>
        <dbReference type="Proteomes" id="UP000187406"/>
    </source>
</evidence>
<keyword evidence="2" id="KW-0472">Membrane</keyword>
<feature type="region of interest" description="Disordered" evidence="1">
    <location>
        <begin position="45"/>
        <end position="69"/>
    </location>
</feature>
<feature type="transmembrane region" description="Helical" evidence="2">
    <location>
        <begin position="12"/>
        <end position="30"/>
    </location>
</feature>
<dbReference type="OrthoDB" id="754892at2759"/>
<dbReference type="AlphaFoldDB" id="A0A1Q3AYY1"/>
<dbReference type="InterPro" id="IPR038944">
    <property type="entry name" value="OEP7-like"/>
</dbReference>
<dbReference type="PANTHER" id="PTHR33982:SF4">
    <property type="entry name" value="TRANSMEMBRANE PROTEIN"/>
    <property type="match status" value="1"/>
</dbReference>
<dbReference type="PANTHER" id="PTHR33982">
    <property type="entry name" value="OUTER ENVELOPE MEMBRANE PROTEIN 7-RELATED"/>
    <property type="match status" value="1"/>
</dbReference>
<evidence type="ECO:0000313" key="3">
    <source>
        <dbReference type="EMBL" id="GAV60908.1"/>
    </source>
</evidence>
<keyword evidence="4" id="KW-1185">Reference proteome</keyword>
<dbReference type="EMBL" id="BDDD01000177">
    <property type="protein sequence ID" value="GAV60908.1"/>
    <property type="molecule type" value="Genomic_DNA"/>
</dbReference>
<accession>A0A1Q3AYY1</accession>
<reference evidence="4" key="1">
    <citation type="submission" date="2016-04" db="EMBL/GenBank/DDBJ databases">
        <title>Cephalotus genome sequencing.</title>
        <authorList>
            <person name="Fukushima K."/>
            <person name="Hasebe M."/>
            <person name="Fang X."/>
        </authorList>
    </citation>
    <scope>NUCLEOTIDE SEQUENCE [LARGE SCALE GENOMIC DNA]</scope>
    <source>
        <strain evidence="4">cv. St1</strain>
    </source>
</reference>
<dbReference type="Proteomes" id="UP000187406">
    <property type="component" value="Unassembled WGS sequence"/>
</dbReference>
<comment type="caution">
    <text evidence="3">The sequence shown here is derived from an EMBL/GenBank/DDBJ whole genome shotgun (WGS) entry which is preliminary data.</text>
</comment>
<feature type="transmembrane region" description="Helical" evidence="2">
    <location>
        <begin position="102"/>
        <end position="121"/>
    </location>
</feature>
<name>A0A1Q3AYY1_CEPFO</name>